<comment type="caution">
    <text evidence="1">The sequence shown here is derived from an EMBL/GenBank/DDBJ whole genome shotgun (WGS) entry which is preliminary data.</text>
</comment>
<dbReference type="Gene3D" id="1.20.5.340">
    <property type="match status" value="1"/>
</dbReference>
<dbReference type="OrthoDB" id="5971988at2759"/>
<evidence type="ECO:0000313" key="1">
    <source>
        <dbReference type="EMBL" id="VDI12617.1"/>
    </source>
</evidence>
<dbReference type="EMBL" id="UYJE01002657">
    <property type="protein sequence ID" value="VDI12617.1"/>
    <property type="molecule type" value="Genomic_DNA"/>
</dbReference>
<gene>
    <name evidence="1" type="ORF">MGAL_10B003167</name>
</gene>
<proteinExistence type="predicted"/>
<dbReference type="Proteomes" id="UP000596742">
    <property type="component" value="Unassembled WGS sequence"/>
</dbReference>
<reference evidence="1" key="1">
    <citation type="submission" date="2018-11" db="EMBL/GenBank/DDBJ databases">
        <authorList>
            <person name="Alioto T."/>
            <person name="Alioto T."/>
        </authorList>
    </citation>
    <scope>NUCLEOTIDE SEQUENCE</scope>
</reference>
<organism evidence="1 2">
    <name type="scientific">Mytilus galloprovincialis</name>
    <name type="common">Mediterranean mussel</name>
    <dbReference type="NCBI Taxonomy" id="29158"/>
    <lineage>
        <taxon>Eukaryota</taxon>
        <taxon>Metazoa</taxon>
        <taxon>Spiralia</taxon>
        <taxon>Lophotrochozoa</taxon>
        <taxon>Mollusca</taxon>
        <taxon>Bivalvia</taxon>
        <taxon>Autobranchia</taxon>
        <taxon>Pteriomorphia</taxon>
        <taxon>Mytilida</taxon>
        <taxon>Mytiloidea</taxon>
        <taxon>Mytilidae</taxon>
        <taxon>Mytilinae</taxon>
        <taxon>Mytilus</taxon>
    </lineage>
</organism>
<name>A0A8B6D1T8_MYTGA</name>
<sequence length="337" mass="38840">MSMSDTSRLIKESRRIVDASNDVNLNSGTLLNMILEIVTGIDSTMRRMETSMEKRLDDLKQDFLTVSARVRTLENQASDFNKKLSDCETSCQGVSNLFDQVSGQVKTNRRNINNHDTRIKKLEDNTIVRPGVPPVINSKEIESLKAAILDLQCRSMKNNLIFTGLHRVPGEDTEELLRSFLYDELRIDYRIEFGNVHRFRTKGDNRRAPIVARFLYITVILEYVLANATRLKVGDFNSKTGSLPDYIIPDESVVSMFDLDCDADILDYLYDYENLTRNKITLQRVSQCTCRPNKLQATFSKSDSIVINNRNDKTFVRWKSEQKSEYVDRIHNDPKVF</sequence>
<protein>
    <submittedName>
        <fullName evidence="1">Uncharacterized protein</fullName>
    </submittedName>
</protein>
<accession>A0A8B6D1T8</accession>
<evidence type="ECO:0000313" key="2">
    <source>
        <dbReference type="Proteomes" id="UP000596742"/>
    </source>
</evidence>
<dbReference type="AlphaFoldDB" id="A0A8B6D1T8"/>
<keyword evidence="2" id="KW-1185">Reference proteome</keyword>